<reference evidence="2" key="1">
    <citation type="journal article" date="2007" name="Nature">
        <title>The grapevine genome sequence suggests ancestral hexaploidization in major angiosperm phyla.</title>
        <authorList>
            <consortium name="The French-Italian Public Consortium for Grapevine Genome Characterization."/>
            <person name="Jaillon O."/>
            <person name="Aury J.-M."/>
            <person name="Noel B."/>
            <person name="Policriti A."/>
            <person name="Clepet C."/>
            <person name="Casagrande A."/>
            <person name="Choisne N."/>
            <person name="Aubourg S."/>
            <person name="Vitulo N."/>
            <person name="Jubin C."/>
            <person name="Vezzi A."/>
            <person name="Legeai F."/>
            <person name="Hugueney P."/>
            <person name="Dasilva C."/>
            <person name="Horner D."/>
            <person name="Mica E."/>
            <person name="Jublot D."/>
            <person name="Poulain J."/>
            <person name="Bruyere C."/>
            <person name="Billault A."/>
            <person name="Segurens B."/>
            <person name="Gouyvenoux M."/>
            <person name="Ugarte E."/>
            <person name="Cattonaro F."/>
            <person name="Anthouard V."/>
            <person name="Vico V."/>
            <person name="Del Fabbro C."/>
            <person name="Alaux M."/>
            <person name="Di Gaspero G."/>
            <person name="Dumas V."/>
            <person name="Felice N."/>
            <person name="Paillard S."/>
            <person name="Juman I."/>
            <person name="Moroldo M."/>
            <person name="Scalabrin S."/>
            <person name="Canaguier A."/>
            <person name="Le Clainche I."/>
            <person name="Malacrida G."/>
            <person name="Durand E."/>
            <person name="Pesole G."/>
            <person name="Laucou V."/>
            <person name="Chatelet P."/>
            <person name="Merdinoglu D."/>
            <person name="Delledonne M."/>
            <person name="Pezzotti M."/>
            <person name="Lecharny A."/>
            <person name="Scarpelli C."/>
            <person name="Artiguenave F."/>
            <person name="Pe M.E."/>
            <person name="Valle G."/>
            <person name="Morgante M."/>
            <person name="Caboche M."/>
            <person name="Adam-Blondon A.-F."/>
            <person name="Weissenbach J."/>
            <person name="Quetier F."/>
            <person name="Wincker P."/>
        </authorList>
    </citation>
    <scope>NUCLEOTIDE SEQUENCE [LARGE SCALE GENOMIC DNA]</scope>
    <source>
        <strain evidence="2">cv. Pinot noir / PN40024</strain>
    </source>
</reference>
<evidence type="ECO:0000313" key="2">
    <source>
        <dbReference type="Proteomes" id="UP000009183"/>
    </source>
</evidence>
<dbReference type="EMBL" id="FN594964">
    <property type="protein sequence ID" value="CBI17896.3"/>
    <property type="molecule type" value="Genomic_DNA"/>
</dbReference>
<sequence length="61" mass="7242">MKNLKENEASMTVKMQSFIDSSAIVVQYIHGLFHSRELAKELRDRFGLWLLFQLQSLRVRM</sequence>
<organism evidence="1 2">
    <name type="scientific">Vitis vinifera</name>
    <name type="common">Grape</name>
    <dbReference type="NCBI Taxonomy" id="29760"/>
    <lineage>
        <taxon>Eukaryota</taxon>
        <taxon>Viridiplantae</taxon>
        <taxon>Streptophyta</taxon>
        <taxon>Embryophyta</taxon>
        <taxon>Tracheophyta</taxon>
        <taxon>Spermatophyta</taxon>
        <taxon>Magnoliopsida</taxon>
        <taxon>eudicotyledons</taxon>
        <taxon>Gunneridae</taxon>
        <taxon>Pentapetalae</taxon>
        <taxon>rosids</taxon>
        <taxon>Vitales</taxon>
        <taxon>Vitaceae</taxon>
        <taxon>Viteae</taxon>
        <taxon>Vitis</taxon>
    </lineage>
</organism>
<dbReference type="Proteomes" id="UP000009183">
    <property type="component" value="Chromosome 11"/>
</dbReference>
<dbReference type="PaxDb" id="29760-VIT_11s0052g00250.t01"/>
<proteinExistence type="predicted"/>
<protein>
    <submittedName>
        <fullName evidence="1">Uncharacterized protein</fullName>
    </submittedName>
</protein>
<keyword evidence="2" id="KW-1185">Reference proteome</keyword>
<dbReference type="InParanoid" id="D7SQG5"/>
<dbReference type="AlphaFoldDB" id="D7SQG5"/>
<evidence type="ECO:0000313" key="1">
    <source>
        <dbReference type="EMBL" id="CBI17896.3"/>
    </source>
</evidence>
<name>D7SQG5_VITVI</name>
<accession>D7SQG5</accession>
<gene>
    <name evidence="1" type="ordered locus">VIT_11s0052g00250</name>
</gene>
<dbReference type="HOGENOM" id="CLU_2927293_0_0_1"/>